<dbReference type="AlphaFoldDB" id="A0A699X7E9"/>
<name>A0A699X7E9_TANCI</name>
<organism evidence="1">
    <name type="scientific">Tanacetum cinerariifolium</name>
    <name type="common">Dalmatian daisy</name>
    <name type="synonym">Chrysanthemum cinerariifolium</name>
    <dbReference type="NCBI Taxonomy" id="118510"/>
    <lineage>
        <taxon>Eukaryota</taxon>
        <taxon>Viridiplantae</taxon>
        <taxon>Streptophyta</taxon>
        <taxon>Embryophyta</taxon>
        <taxon>Tracheophyta</taxon>
        <taxon>Spermatophyta</taxon>
        <taxon>Magnoliopsida</taxon>
        <taxon>eudicotyledons</taxon>
        <taxon>Gunneridae</taxon>
        <taxon>Pentapetalae</taxon>
        <taxon>asterids</taxon>
        <taxon>campanulids</taxon>
        <taxon>Asterales</taxon>
        <taxon>Asteraceae</taxon>
        <taxon>Asteroideae</taxon>
        <taxon>Anthemideae</taxon>
        <taxon>Anthemidinae</taxon>
        <taxon>Tanacetum</taxon>
    </lineage>
</organism>
<accession>A0A699X7E9</accession>
<dbReference type="EMBL" id="BKCJ011818445">
    <property type="protein sequence ID" value="GFD55469.1"/>
    <property type="molecule type" value="Genomic_DNA"/>
</dbReference>
<protein>
    <submittedName>
        <fullName evidence="1">Uncharacterized protein</fullName>
    </submittedName>
</protein>
<reference evidence="1" key="1">
    <citation type="journal article" date="2019" name="Sci. Rep.">
        <title>Draft genome of Tanacetum cinerariifolium, the natural source of mosquito coil.</title>
        <authorList>
            <person name="Yamashiro T."/>
            <person name="Shiraishi A."/>
            <person name="Satake H."/>
            <person name="Nakayama K."/>
        </authorList>
    </citation>
    <scope>NUCLEOTIDE SEQUENCE</scope>
</reference>
<evidence type="ECO:0000313" key="1">
    <source>
        <dbReference type="EMBL" id="GFD55469.1"/>
    </source>
</evidence>
<feature type="non-terminal residue" evidence="1">
    <location>
        <position position="1"/>
    </location>
</feature>
<sequence length="75" mass="7920">HVDLGAQYAGAVFELTGFHAGKQVQVFLDAALTERAVLARLGQGATVFAGLFRGQVIDISLAGLDQLDRPVVQLV</sequence>
<comment type="caution">
    <text evidence="1">The sequence shown here is derived from an EMBL/GenBank/DDBJ whole genome shotgun (WGS) entry which is preliminary data.</text>
</comment>
<proteinExistence type="predicted"/>
<feature type="non-terminal residue" evidence="1">
    <location>
        <position position="75"/>
    </location>
</feature>
<gene>
    <name evidence="1" type="ORF">Tci_927438</name>
</gene>